<comment type="caution">
    <text evidence="2">The sequence shown here is derived from an EMBL/GenBank/DDBJ whole genome shotgun (WGS) entry which is preliminary data.</text>
</comment>
<keyword evidence="3" id="KW-1185">Reference proteome</keyword>
<feature type="region of interest" description="Disordered" evidence="1">
    <location>
        <begin position="294"/>
        <end position="342"/>
    </location>
</feature>
<evidence type="ECO:0000256" key="1">
    <source>
        <dbReference type="SAM" id="MobiDB-lite"/>
    </source>
</evidence>
<feature type="compositionally biased region" description="Acidic residues" evidence="1">
    <location>
        <begin position="294"/>
        <end position="314"/>
    </location>
</feature>
<evidence type="ECO:0000313" key="2">
    <source>
        <dbReference type="EMBL" id="KAH8702061.1"/>
    </source>
</evidence>
<name>A0AAD4KXE4_9EURO</name>
<dbReference type="RefSeq" id="XP_046075437.1">
    <property type="nucleotide sequence ID" value="XM_046219949.1"/>
</dbReference>
<reference evidence="2" key="1">
    <citation type="submission" date="2021-12" db="EMBL/GenBank/DDBJ databases">
        <title>Convergent genome expansion in fungi linked to evolution of root-endophyte symbiosis.</title>
        <authorList>
            <consortium name="DOE Joint Genome Institute"/>
            <person name="Ke Y.-H."/>
            <person name="Bonito G."/>
            <person name="Liao H.-L."/>
            <person name="Looney B."/>
            <person name="Rojas-Flechas A."/>
            <person name="Nash J."/>
            <person name="Hameed K."/>
            <person name="Schadt C."/>
            <person name="Martin F."/>
            <person name="Crous P.W."/>
            <person name="Miettinen O."/>
            <person name="Magnuson J.K."/>
            <person name="Labbe J."/>
            <person name="Jacobson D."/>
            <person name="Doktycz M.J."/>
            <person name="Veneault-Fourrey C."/>
            <person name="Kuo A."/>
            <person name="Mondo S."/>
            <person name="Calhoun S."/>
            <person name="Riley R."/>
            <person name="Ohm R."/>
            <person name="LaButti K."/>
            <person name="Andreopoulos B."/>
            <person name="Pangilinan J."/>
            <person name="Nolan M."/>
            <person name="Tritt A."/>
            <person name="Clum A."/>
            <person name="Lipzen A."/>
            <person name="Daum C."/>
            <person name="Barry K."/>
            <person name="Grigoriev I.V."/>
            <person name="Vilgalys R."/>
        </authorList>
    </citation>
    <scope>NUCLEOTIDE SEQUENCE</scope>
    <source>
        <strain evidence="2">PMI_201</strain>
    </source>
</reference>
<organism evidence="2 3">
    <name type="scientific">Talaromyces proteolyticus</name>
    <dbReference type="NCBI Taxonomy" id="1131652"/>
    <lineage>
        <taxon>Eukaryota</taxon>
        <taxon>Fungi</taxon>
        <taxon>Dikarya</taxon>
        <taxon>Ascomycota</taxon>
        <taxon>Pezizomycotina</taxon>
        <taxon>Eurotiomycetes</taxon>
        <taxon>Eurotiomycetidae</taxon>
        <taxon>Eurotiales</taxon>
        <taxon>Trichocomaceae</taxon>
        <taxon>Talaromyces</taxon>
        <taxon>Talaromyces sect. Bacilispori</taxon>
    </lineage>
</organism>
<protein>
    <submittedName>
        <fullName evidence="2">Uncharacterized protein</fullName>
    </submittedName>
</protein>
<proteinExistence type="predicted"/>
<gene>
    <name evidence="2" type="ORF">BGW36DRAFT_424351</name>
</gene>
<dbReference type="GeneID" id="70250236"/>
<feature type="compositionally biased region" description="Basic and acidic residues" evidence="1">
    <location>
        <begin position="332"/>
        <end position="342"/>
    </location>
</feature>
<dbReference type="Proteomes" id="UP001201262">
    <property type="component" value="Unassembled WGS sequence"/>
</dbReference>
<evidence type="ECO:0000313" key="3">
    <source>
        <dbReference type="Proteomes" id="UP001201262"/>
    </source>
</evidence>
<dbReference type="EMBL" id="JAJTJA010000003">
    <property type="protein sequence ID" value="KAH8702061.1"/>
    <property type="molecule type" value="Genomic_DNA"/>
</dbReference>
<dbReference type="AlphaFoldDB" id="A0AAD4KXE4"/>
<sequence length="548" mass="61788">MALTAKDPNSNYRVARTIPFELRQHCAIYFEEKLYSQALNLLINILTSGTAAHAPAYVPAPQLLALATTILVHPSTTTRAKSKEEQEAASLALQLLRLTLHLVGPVSAKFDVAFEFTHFAQSRHGGRRRGEDSASNGSTHDVDEIPLNLTLSKAGSLWSRAEDFWQAVGWAFNCSVLYPKRWERWQIWLEFMCYAIEDDWEQRENAADAQQATAQPVTPSKRRDRALKESLLLKYLMAGSAGLGRNRRVLRAVFANGSATSLSEFREVFNNELKDLPKESKKVNTKKRAEVNIDEDEYGDYLSDDEDPSEGQEENSERSRPKRPRLGTRATKPTEDESSDKLVSDIYSNGGVATYGGFKSLALRKRLLILLVQASTAVPKAFMPLSDLYHLFVENIRHLPLPIFQAFVSPTALPWSSADAHSTLCEILLWRIRESSGPQSQESLLNQKKLEECFLPYAANNSTAVDNAKMSILLESLIFLLAQHDGLRNTAELREAVSTGNERRLDKAEAEIRRNKNSRKMETIERSWLIESADRLLYLVHDILPKED</sequence>
<accession>A0AAD4KXE4</accession>